<name>A0ABU2KB10_9ACTN</name>
<keyword evidence="4" id="KW-0812">Transmembrane</keyword>
<proteinExistence type="predicted"/>
<keyword evidence="4" id="KW-0472">Membrane</keyword>
<dbReference type="Proteomes" id="UP001183222">
    <property type="component" value="Unassembled WGS sequence"/>
</dbReference>
<comment type="caution">
    <text evidence="6">The sequence shown here is derived from an EMBL/GenBank/DDBJ whole genome shotgun (WGS) entry which is preliminary data.</text>
</comment>
<protein>
    <submittedName>
        <fullName evidence="6">Alginate lyase family protein</fullName>
    </submittedName>
</protein>
<dbReference type="InterPro" id="IPR008397">
    <property type="entry name" value="Alginate_lyase_dom"/>
</dbReference>
<keyword evidence="7" id="KW-1185">Reference proteome</keyword>
<dbReference type="EMBL" id="JAVREI010000012">
    <property type="protein sequence ID" value="MDT0277371.1"/>
    <property type="molecule type" value="Genomic_DNA"/>
</dbReference>
<dbReference type="InterPro" id="IPR008929">
    <property type="entry name" value="Chondroitin_lyas"/>
</dbReference>
<keyword evidence="1" id="KW-0732">Signal</keyword>
<dbReference type="GO" id="GO:0016829">
    <property type="term" value="F:lyase activity"/>
    <property type="evidence" value="ECO:0007669"/>
    <property type="project" value="UniProtKB-KW"/>
</dbReference>
<organism evidence="6 7">
    <name type="scientific">Blastococcus goldschmidtiae</name>
    <dbReference type="NCBI Taxonomy" id="3075546"/>
    <lineage>
        <taxon>Bacteria</taxon>
        <taxon>Bacillati</taxon>
        <taxon>Actinomycetota</taxon>
        <taxon>Actinomycetes</taxon>
        <taxon>Geodermatophilales</taxon>
        <taxon>Geodermatophilaceae</taxon>
        <taxon>Blastococcus</taxon>
    </lineage>
</organism>
<sequence>MGRHRNRDDIEDFLDRIAAPSTPHRTHRRDADDPAMVIRRAGMPPVPPHRAGVVPPRGVTAVLPVVELPKQRSARLHAEPAGAPLVEAGAGTRLQARRRDRQEHGTARRGRTRVSSRIAGFSVGCALALIVAPGTFAAVPQGGSTEAGVSAAAHAAPAPSDVRGAAATTALPGGMLMSAADLAARPTSGPAWNAVVKAAADRSGRVDLTDQDNTHAARTLAAALVAARTGDTAHRDHVVSVLRQLPTASLSGARVLSVSRQLAGYATAADLVGYRDTAFTTWLGGMRTHDIGGHGRWTTISGTSENSANNWGTWAMSTRVAISAYLDDTTDLQRAATVFRGFTGDRSAYAGFQPTGDFEAAWACGGKEWVPINPADCGARSGALVEDISRSAGSTPDSTGLTYSWEALGGATLTARILQQAGYTDVWQWNDNALLRAGEFLESNGGYAPRYRANQYIPHEINAAYGTTLGPVATAGHGRQFGFTDWLGIAAPAAQATTMLAAQSPAPEPSAVPVPLADTSPAAATSVTEVRAAGGVAADAVAPAPDTGDGGMLLGAAELAARPTSGPAWDAVVKAAKDRSGGVNLADQDNTHAARTLAAALVSARTGDTAHRDHVVSVLRQLPTASLSGARVLSVSRQLAGYATAADLVGYRDTAFTTWLGGMRTHDIGGHGRWTTISGTSENSANNWGTWAMSTRVAISAYLDDTTDLQRAATVFRGFTGDRSAYAGFQPTGDFEAAWACGGKEWVPINPADCGARSGALVEDISRSAGSTPDSTGLTYSWEALGGATLTARILQQAGYTDVWQWNDNALLRAGEFLKNNGGYAPRYRANQYIPHEINAAYGTTLGPVATAGHGRQFGFTDWLGG</sequence>
<feature type="transmembrane region" description="Helical" evidence="4">
    <location>
        <begin position="118"/>
        <end position="139"/>
    </location>
</feature>
<dbReference type="Pfam" id="PF05426">
    <property type="entry name" value="Alginate_lyase"/>
    <property type="match status" value="1"/>
</dbReference>
<feature type="region of interest" description="Disordered" evidence="3">
    <location>
        <begin position="89"/>
        <end position="113"/>
    </location>
</feature>
<reference evidence="7" key="1">
    <citation type="submission" date="2023-07" db="EMBL/GenBank/DDBJ databases">
        <title>30 novel species of actinomycetes from the DSMZ collection.</title>
        <authorList>
            <person name="Nouioui I."/>
        </authorList>
    </citation>
    <scope>NUCLEOTIDE SEQUENCE [LARGE SCALE GENOMIC DNA]</scope>
    <source>
        <strain evidence="7">DSM 46792</strain>
    </source>
</reference>
<evidence type="ECO:0000313" key="7">
    <source>
        <dbReference type="Proteomes" id="UP001183222"/>
    </source>
</evidence>
<evidence type="ECO:0000313" key="6">
    <source>
        <dbReference type="EMBL" id="MDT0277371.1"/>
    </source>
</evidence>
<evidence type="ECO:0000256" key="1">
    <source>
        <dbReference type="ARBA" id="ARBA00022729"/>
    </source>
</evidence>
<dbReference type="RefSeq" id="WP_311346178.1">
    <property type="nucleotide sequence ID" value="NZ_JAVREI010000012.1"/>
</dbReference>
<dbReference type="Gene3D" id="1.50.10.100">
    <property type="entry name" value="Chondroitin AC/alginate lyase"/>
    <property type="match status" value="2"/>
</dbReference>
<evidence type="ECO:0000256" key="2">
    <source>
        <dbReference type="ARBA" id="ARBA00023239"/>
    </source>
</evidence>
<gene>
    <name evidence="6" type="ORF">RM425_15820</name>
</gene>
<dbReference type="SUPFAM" id="SSF48230">
    <property type="entry name" value="Chondroitin AC/alginate lyase"/>
    <property type="match status" value="2"/>
</dbReference>
<evidence type="ECO:0000256" key="3">
    <source>
        <dbReference type="SAM" id="MobiDB-lite"/>
    </source>
</evidence>
<evidence type="ECO:0000259" key="5">
    <source>
        <dbReference type="Pfam" id="PF05426"/>
    </source>
</evidence>
<keyword evidence="2 6" id="KW-0456">Lyase</keyword>
<keyword evidence="4" id="KW-1133">Transmembrane helix</keyword>
<evidence type="ECO:0000256" key="4">
    <source>
        <dbReference type="SAM" id="Phobius"/>
    </source>
</evidence>
<accession>A0ABU2KB10</accession>
<feature type="domain" description="Alginate lyase" evidence="5">
    <location>
        <begin position="679"/>
        <end position="818"/>
    </location>
</feature>